<protein>
    <recommendedName>
        <fullName evidence="3">Flavoprotein</fullName>
    </recommendedName>
</protein>
<dbReference type="EMBL" id="UAVL01000017">
    <property type="protein sequence ID" value="SQA63773.1"/>
    <property type="molecule type" value="Genomic_DNA"/>
</dbReference>
<evidence type="ECO:0000313" key="1">
    <source>
        <dbReference type="EMBL" id="SQA63773.1"/>
    </source>
</evidence>
<proteinExistence type="predicted"/>
<evidence type="ECO:0000313" key="2">
    <source>
        <dbReference type="Proteomes" id="UP000251313"/>
    </source>
</evidence>
<sequence>MTEPQIEQLIRQILQRLQSPSLLLVTASDGYRQEVFNRLQQCGERFCVLVAKDVADGLPWHSLGENLPADGALPAFRTVIVPFLDYPLAANIVNGNVADTIAQRLHEALLAGLPVLALHYECCPDSELNQLRGLQRNAAYCQHIQATLDTLTACGVSLCTFNELAEKLCGTTPAVPDALPRYLTLGDVTANPTLAAAAGAKLTDAAREFLKNNKS</sequence>
<accession>A0AB38FYU6</accession>
<comment type="caution">
    <text evidence="1">The sequence shown here is derived from an EMBL/GenBank/DDBJ whole genome shotgun (WGS) entry which is preliminary data.</text>
</comment>
<reference evidence="1 2" key="1">
    <citation type="submission" date="2018-06" db="EMBL/GenBank/DDBJ databases">
        <authorList>
            <consortium name="Pathogen Informatics"/>
            <person name="Doyle S."/>
        </authorList>
    </citation>
    <scope>NUCLEOTIDE SEQUENCE [LARGE SCALE GENOMIC DNA]</scope>
    <source>
        <strain evidence="1 2">NCTC11967</strain>
    </source>
</reference>
<name>A0AB38FYU6_9ENTR</name>
<gene>
    <name evidence="1" type="ORF">NCTC11967_02847</name>
</gene>
<evidence type="ECO:0008006" key="3">
    <source>
        <dbReference type="Google" id="ProtNLM"/>
    </source>
</evidence>
<dbReference type="AlphaFoldDB" id="A0AB38FYU6"/>
<organism evidence="1 2">
    <name type="scientific">Yokenella regensburgei</name>
    <dbReference type="NCBI Taxonomy" id="158877"/>
    <lineage>
        <taxon>Bacteria</taxon>
        <taxon>Pseudomonadati</taxon>
        <taxon>Pseudomonadota</taxon>
        <taxon>Gammaproteobacteria</taxon>
        <taxon>Enterobacterales</taxon>
        <taxon>Enterobacteriaceae</taxon>
        <taxon>Yokenella</taxon>
    </lineage>
</organism>
<dbReference type="RefSeq" id="WP_038254880.1">
    <property type="nucleotide sequence ID" value="NZ_UAVL01000017.1"/>
</dbReference>
<dbReference type="Proteomes" id="UP000251313">
    <property type="component" value="Unassembled WGS sequence"/>
</dbReference>